<feature type="region of interest" description="Disordered" evidence="1">
    <location>
        <begin position="457"/>
        <end position="478"/>
    </location>
</feature>
<dbReference type="AlphaFoldDB" id="C5XF04"/>
<protein>
    <recommendedName>
        <fullName evidence="4">PWWP domain-containing protein</fullName>
    </recommendedName>
</protein>
<dbReference type="InParanoid" id="C5XF04"/>
<evidence type="ECO:0000313" key="2">
    <source>
        <dbReference type="EMBL" id="EES02644.1"/>
    </source>
</evidence>
<feature type="compositionally biased region" description="Basic and acidic residues" evidence="1">
    <location>
        <begin position="244"/>
        <end position="265"/>
    </location>
</feature>
<dbReference type="HOGENOM" id="CLU_018162_0_0_1"/>
<reference evidence="2 3" key="1">
    <citation type="journal article" date="2009" name="Nature">
        <title>The Sorghum bicolor genome and the diversification of grasses.</title>
        <authorList>
            <person name="Paterson A.H."/>
            <person name="Bowers J.E."/>
            <person name="Bruggmann R."/>
            <person name="Dubchak I."/>
            <person name="Grimwood J."/>
            <person name="Gundlach H."/>
            <person name="Haberer G."/>
            <person name="Hellsten U."/>
            <person name="Mitros T."/>
            <person name="Poliakov A."/>
            <person name="Schmutz J."/>
            <person name="Spannagl M."/>
            <person name="Tang H."/>
            <person name="Wang X."/>
            <person name="Wicker T."/>
            <person name="Bharti A.K."/>
            <person name="Chapman J."/>
            <person name="Feltus F.A."/>
            <person name="Gowik U."/>
            <person name="Grigoriev I.V."/>
            <person name="Lyons E."/>
            <person name="Maher C.A."/>
            <person name="Martis M."/>
            <person name="Narechania A."/>
            <person name="Otillar R.P."/>
            <person name="Penning B.W."/>
            <person name="Salamov A.A."/>
            <person name="Wang Y."/>
            <person name="Zhang L."/>
            <person name="Carpita N.C."/>
            <person name="Freeling M."/>
            <person name="Gingle A.R."/>
            <person name="Hash C.T."/>
            <person name="Keller B."/>
            <person name="Klein P."/>
            <person name="Kresovich S."/>
            <person name="McCann M.C."/>
            <person name="Ming R."/>
            <person name="Peterson D.G."/>
            <person name="Mehboob-ur-Rahman"/>
            <person name="Ware D."/>
            <person name="Westhoff P."/>
            <person name="Mayer K.F."/>
            <person name="Messing J."/>
            <person name="Rokhsar D.S."/>
        </authorList>
    </citation>
    <scope>NUCLEOTIDE SEQUENCE [LARGE SCALE GENOMIC DNA]</scope>
    <source>
        <strain evidence="3">cv. BTx623</strain>
    </source>
</reference>
<evidence type="ECO:0008006" key="4">
    <source>
        <dbReference type="Google" id="ProtNLM"/>
    </source>
</evidence>
<dbReference type="Gramene" id="EES02644">
    <property type="protein sequence ID" value="EES02644"/>
    <property type="gene ID" value="SORBI_3003G104100"/>
</dbReference>
<dbReference type="Proteomes" id="UP000000768">
    <property type="component" value="Chromosome 3"/>
</dbReference>
<reference evidence="3" key="2">
    <citation type="journal article" date="2018" name="Plant J.">
        <title>The Sorghum bicolor reference genome: improved assembly, gene annotations, a transcriptome atlas, and signatures of genome organization.</title>
        <authorList>
            <person name="McCormick R.F."/>
            <person name="Truong S.K."/>
            <person name="Sreedasyam A."/>
            <person name="Jenkins J."/>
            <person name="Shu S."/>
            <person name="Sims D."/>
            <person name="Kennedy M."/>
            <person name="Amirebrahimi M."/>
            <person name="Weers B.D."/>
            <person name="McKinley B."/>
            <person name="Mattison A."/>
            <person name="Morishige D.T."/>
            <person name="Grimwood J."/>
            <person name="Schmutz J."/>
            <person name="Mullet J.E."/>
        </authorList>
    </citation>
    <scope>NUCLEOTIDE SEQUENCE [LARGE SCALE GENOMIC DNA]</scope>
    <source>
        <strain evidence="3">cv. BTx623</strain>
    </source>
</reference>
<dbReference type="FunCoup" id="C5XF04">
    <property type="interactions" value="1"/>
</dbReference>
<keyword evidence="3" id="KW-1185">Reference proteome</keyword>
<evidence type="ECO:0000313" key="3">
    <source>
        <dbReference type="Proteomes" id="UP000000768"/>
    </source>
</evidence>
<feature type="region of interest" description="Disordered" evidence="1">
    <location>
        <begin position="227"/>
        <end position="272"/>
    </location>
</feature>
<dbReference type="EMBL" id="CM000762">
    <property type="protein sequence ID" value="EES02644.1"/>
    <property type="molecule type" value="Genomic_DNA"/>
</dbReference>
<evidence type="ECO:0000256" key="1">
    <source>
        <dbReference type="SAM" id="MobiDB-lite"/>
    </source>
</evidence>
<organism evidence="2 3">
    <name type="scientific">Sorghum bicolor</name>
    <name type="common">Sorghum</name>
    <name type="synonym">Sorghum vulgare</name>
    <dbReference type="NCBI Taxonomy" id="4558"/>
    <lineage>
        <taxon>Eukaryota</taxon>
        <taxon>Viridiplantae</taxon>
        <taxon>Streptophyta</taxon>
        <taxon>Embryophyta</taxon>
        <taxon>Tracheophyta</taxon>
        <taxon>Spermatophyta</taxon>
        <taxon>Magnoliopsida</taxon>
        <taxon>Liliopsida</taxon>
        <taxon>Poales</taxon>
        <taxon>Poaceae</taxon>
        <taxon>PACMAD clade</taxon>
        <taxon>Panicoideae</taxon>
        <taxon>Andropogonodae</taxon>
        <taxon>Andropogoneae</taxon>
        <taxon>Sorghinae</taxon>
        <taxon>Sorghum</taxon>
    </lineage>
</organism>
<dbReference type="PANTHER" id="PTHR35491:SF12">
    <property type="entry name" value="RRM DOMAIN-CONTAINING PROTEIN"/>
    <property type="match status" value="1"/>
</dbReference>
<sequence length="924" mass="98985">MEAKTLTPEADADADTAAASQTLAAGELVWVKPSKPRRHCWWPARMLAACPASAVRDAQVSYFVDPAASGGAPSAPPARVLRFADADADADAMARGSIARGFFGAVEEAQARAVAALRAQLTCACVPPLPPGEDCIVTGVANLAPAEFLEALREAALDVSSVGLVDRARLKSWVGAVGEGWGPHGAQHYPRRPPDDLVDKIDLDVPAGEDRDADDWLAEDQHKALVRPEETPKQKKRSLSKMMGKRDAAEDEAKIDSAEHVTSGKRERKKSKYLSPPYTNLVVFDKIAREPVDLPKALVPKAAEDGRNVSLLPGSIVVEDVLLLVRGLGEVPNHMGDFPKDADEFLRLFRSMTFIHGADYKSSKAHESPLMCGSRNVGMNIAVDLVSDSHAVLKQGSCVSKRGRKKDEAGSGGSSIKRKKREKTSPAATIGAGIPITPAIPIRQMKAEDMRTLMKAGSGPRGVGVGVQNEKGKPSPLKVPISAAVPGAAESGNERAQANVLAVGNTLPEQSAKENDVANLEATRSEMNVQNVTVDVPIRGVQTEAMELQANNDIEVSAESVVVDVPVGSVSKEATEPETCVHKDKNVQSDVSDVPDRIISKEPTELETDNNHINKNVQSVAAHVSDRSVSKEATMPDADIRIHENLQNAGDLLVSSELSPMHEDMSQPVDGNKEPGGVEVCTVQQSYASLQAMLPEMLKKVDSNGADTIGVNDSLQDEFQKDGQPVKKVKLPAEVVNHSCGEGTNGTWLDPANLTPKKKKKKAAQHFSNPAAVIVEFEPGTTVPSRQELLSTFGKYGYLIEAQTDISETTRSACVVFGKSIEAEEAYKNGCQYLLGQFGPPFAKLRLDFSPIKLTVPSPSLASKPPLRDIRKNLEDMISARRSALNKATSSNGQLNPVPDKLLGEMQGLLAKVDRMLTRPANAP</sequence>
<accession>C5XF04</accession>
<name>C5XF04_SORBI</name>
<dbReference type="OMA" id="SFIAHEC"/>
<gene>
    <name evidence="2" type="ORF">SORBI_3003G104100</name>
</gene>
<feature type="region of interest" description="Disordered" evidence="1">
    <location>
        <begin position="398"/>
        <end position="427"/>
    </location>
</feature>
<dbReference type="PANTHER" id="PTHR35491">
    <property type="entry name" value="OS12G0638500-LIKE PROTEIN"/>
    <property type="match status" value="1"/>
</dbReference>
<dbReference type="KEGG" id="sbi:8072357"/>
<proteinExistence type="predicted"/>
<dbReference type="OrthoDB" id="21615at2759"/>
<dbReference type="eggNOG" id="ENOG502QU7H">
    <property type="taxonomic scope" value="Eukaryota"/>
</dbReference>